<evidence type="ECO:0000313" key="1">
    <source>
        <dbReference type="EMBL" id="MFD2732349.1"/>
    </source>
</evidence>
<accession>A0ABW5TTC2</accession>
<evidence type="ECO:0000313" key="2">
    <source>
        <dbReference type="Proteomes" id="UP001597546"/>
    </source>
</evidence>
<proteinExistence type="predicted"/>
<gene>
    <name evidence="1" type="ORF">ACFSSE_11605</name>
</gene>
<name>A0ABW5TTC2_9SPHI</name>
<dbReference type="EMBL" id="JBHULV010000041">
    <property type="protein sequence ID" value="MFD2732349.1"/>
    <property type="molecule type" value="Genomic_DNA"/>
</dbReference>
<organism evidence="1 2">
    <name type="scientific">Pedobacter alpinus</name>
    <dbReference type="NCBI Taxonomy" id="1590643"/>
    <lineage>
        <taxon>Bacteria</taxon>
        <taxon>Pseudomonadati</taxon>
        <taxon>Bacteroidota</taxon>
        <taxon>Sphingobacteriia</taxon>
        <taxon>Sphingobacteriales</taxon>
        <taxon>Sphingobacteriaceae</taxon>
        <taxon>Pedobacter</taxon>
    </lineage>
</organism>
<dbReference type="RefSeq" id="WP_379042549.1">
    <property type="nucleotide sequence ID" value="NZ_JBHSKW010000023.1"/>
</dbReference>
<sequence>MDYVQDVPYDNPNPYNFIEIDIVNNENGEVTWKWGKLEPNMDASWKEFSYKCRVKKENDLWRISYLQGFDFEESTRKDGKF</sequence>
<reference evidence="2" key="1">
    <citation type="journal article" date="2019" name="Int. J. Syst. Evol. Microbiol.">
        <title>The Global Catalogue of Microorganisms (GCM) 10K type strain sequencing project: providing services to taxonomists for standard genome sequencing and annotation.</title>
        <authorList>
            <consortium name="The Broad Institute Genomics Platform"/>
            <consortium name="The Broad Institute Genome Sequencing Center for Infectious Disease"/>
            <person name="Wu L."/>
            <person name="Ma J."/>
        </authorList>
    </citation>
    <scope>NUCLEOTIDE SEQUENCE [LARGE SCALE GENOMIC DNA]</scope>
    <source>
        <strain evidence="2">KCTC 42456</strain>
    </source>
</reference>
<comment type="caution">
    <text evidence="1">The sequence shown here is derived from an EMBL/GenBank/DDBJ whole genome shotgun (WGS) entry which is preliminary data.</text>
</comment>
<keyword evidence="2" id="KW-1185">Reference proteome</keyword>
<evidence type="ECO:0008006" key="3">
    <source>
        <dbReference type="Google" id="ProtNLM"/>
    </source>
</evidence>
<protein>
    <recommendedName>
        <fullName evidence="3">SnoaL-like domain-containing protein</fullName>
    </recommendedName>
</protein>
<dbReference type="Proteomes" id="UP001597546">
    <property type="component" value="Unassembled WGS sequence"/>
</dbReference>